<keyword evidence="4" id="KW-0732">Signal</keyword>
<evidence type="ECO:0000256" key="6">
    <source>
        <dbReference type="ARBA" id="ARBA00022837"/>
    </source>
</evidence>
<dbReference type="FunFam" id="2.60.40.60:FF:000015">
    <property type="entry name" value="FAT atypical cadherin 1"/>
    <property type="match status" value="1"/>
</dbReference>
<evidence type="ECO:0000256" key="14">
    <source>
        <dbReference type="SAM" id="Phobius"/>
    </source>
</evidence>
<feature type="domain" description="Cadherin" evidence="15">
    <location>
        <begin position="775"/>
        <end position="897"/>
    </location>
</feature>
<dbReference type="Gene3D" id="2.60.40.60">
    <property type="entry name" value="Cadherins"/>
    <property type="match status" value="14"/>
</dbReference>
<feature type="domain" description="Cadherin" evidence="15">
    <location>
        <begin position="1340"/>
        <end position="1466"/>
    </location>
</feature>
<keyword evidence="8 14" id="KW-1133">Transmembrane helix</keyword>
<comment type="function">
    <text evidence="11">Cadherins are calcium-dependent cell adhesion proteins. They preferentially interact with themselves in a homophilic manner in connecting cells.</text>
</comment>
<keyword evidence="6 12" id="KW-0106">Calcium</keyword>
<evidence type="ECO:0000256" key="1">
    <source>
        <dbReference type="ARBA" id="ARBA00004251"/>
    </source>
</evidence>
<dbReference type="FunFam" id="2.60.40.60:FF:000098">
    <property type="entry name" value="cadherin-23 isoform X1"/>
    <property type="match status" value="1"/>
</dbReference>
<keyword evidence="3 14" id="KW-0812">Transmembrane</keyword>
<dbReference type="FunFam" id="2.60.40.60:FF:000020">
    <property type="entry name" value="Dachsous cadherin-related 1b"/>
    <property type="match status" value="3"/>
</dbReference>
<evidence type="ECO:0000256" key="4">
    <source>
        <dbReference type="ARBA" id="ARBA00022729"/>
    </source>
</evidence>
<evidence type="ECO:0000313" key="17">
    <source>
        <dbReference type="Proteomes" id="UP001286313"/>
    </source>
</evidence>
<keyword evidence="5" id="KW-0677">Repeat</keyword>
<feature type="domain" description="Cadherin" evidence="15">
    <location>
        <begin position="1005"/>
        <end position="1111"/>
    </location>
</feature>
<dbReference type="SUPFAM" id="SSF49313">
    <property type="entry name" value="Cadherin-like"/>
    <property type="match status" value="14"/>
</dbReference>
<dbReference type="SMART" id="SM00112">
    <property type="entry name" value="CA"/>
    <property type="match status" value="14"/>
</dbReference>
<dbReference type="FunFam" id="2.60.40.60:FF:000378">
    <property type="entry name" value="Cadherin-87A"/>
    <property type="match status" value="1"/>
</dbReference>
<dbReference type="FunFam" id="2.60.40.60:FF:000168">
    <property type="entry name" value="Cadherin-related family member 2"/>
    <property type="match status" value="1"/>
</dbReference>
<feature type="transmembrane region" description="Helical" evidence="14">
    <location>
        <begin position="1688"/>
        <end position="1716"/>
    </location>
</feature>
<feature type="domain" description="Cadherin" evidence="15">
    <location>
        <begin position="337"/>
        <end position="451"/>
    </location>
</feature>
<dbReference type="Proteomes" id="UP001286313">
    <property type="component" value="Unassembled WGS sequence"/>
</dbReference>
<feature type="domain" description="Cadherin" evidence="15">
    <location>
        <begin position="1112"/>
        <end position="1218"/>
    </location>
</feature>
<feature type="domain" description="Cadherin" evidence="15">
    <location>
        <begin position="111"/>
        <end position="223"/>
    </location>
</feature>
<keyword evidence="10" id="KW-0325">Glycoprotein</keyword>
<feature type="domain" description="Cadherin" evidence="15">
    <location>
        <begin position="18"/>
        <end position="110"/>
    </location>
</feature>
<dbReference type="InterPro" id="IPR002126">
    <property type="entry name" value="Cadherin-like_dom"/>
</dbReference>
<evidence type="ECO:0000256" key="10">
    <source>
        <dbReference type="ARBA" id="ARBA00023180"/>
    </source>
</evidence>
<keyword evidence="17" id="KW-1185">Reference proteome</keyword>
<dbReference type="FunFam" id="2.60.40.60:FF:000266">
    <property type="entry name" value="Cadherin 23"/>
    <property type="match status" value="1"/>
</dbReference>
<organism evidence="16 17">
    <name type="scientific">Petrolisthes cinctipes</name>
    <name type="common">Flat porcelain crab</name>
    <dbReference type="NCBI Taxonomy" id="88211"/>
    <lineage>
        <taxon>Eukaryota</taxon>
        <taxon>Metazoa</taxon>
        <taxon>Ecdysozoa</taxon>
        <taxon>Arthropoda</taxon>
        <taxon>Crustacea</taxon>
        <taxon>Multicrustacea</taxon>
        <taxon>Malacostraca</taxon>
        <taxon>Eumalacostraca</taxon>
        <taxon>Eucarida</taxon>
        <taxon>Decapoda</taxon>
        <taxon>Pleocyemata</taxon>
        <taxon>Anomura</taxon>
        <taxon>Galatheoidea</taxon>
        <taxon>Porcellanidae</taxon>
        <taxon>Petrolisthes</taxon>
    </lineage>
</organism>
<feature type="compositionally biased region" description="Polar residues" evidence="13">
    <location>
        <begin position="1895"/>
        <end position="1917"/>
    </location>
</feature>
<dbReference type="Pfam" id="PF00028">
    <property type="entry name" value="Cadherin"/>
    <property type="match status" value="11"/>
</dbReference>
<evidence type="ECO:0000256" key="13">
    <source>
        <dbReference type="SAM" id="MobiDB-lite"/>
    </source>
</evidence>
<protein>
    <recommendedName>
        <fullName evidence="15">Cadherin domain-containing protein</fullName>
    </recommendedName>
</protein>
<dbReference type="InterPro" id="IPR015919">
    <property type="entry name" value="Cadherin-like_sf"/>
</dbReference>
<dbReference type="PROSITE" id="PS00232">
    <property type="entry name" value="CADHERIN_1"/>
    <property type="match status" value="5"/>
</dbReference>
<comment type="caution">
    <text evidence="16">The sequence shown here is derived from an EMBL/GenBank/DDBJ whole genome shotgun (WGS) entry which is preliminary data.</text>
</comment>
<feature type="domain" description="Cadherin" evidence="15">
    <location>
        <begin position="566"/>
        <end position="670"/>
    </location>
</feature>
<evidence type="ECO:0000256" key="7">
    <source>
        <dbReference type="ARBA" id="ARBA00022889"/>
    </source>
</evidence>
<keyword evidence="9 14" id="KW-0472">Membrane</keyword>
<dbReference type="PRINTS" id="PR00205">
    <property type="entry name" value="CADHERIN"/>
</dbReference>
<feature type="region of interest" description="Disordered" evidence="13">
    <location>
        <begin position="1848"/>
        <end position="1948"/>
    </location>
</feature>
<dbReference type="PANTHER" id="PTHR24026">
    <property type="entry name" value="FAT ATYPICAL CADHERIN-RELATED"/>
    <property type="match status" value="1"/>
</dbReference>
<dbReference type="GO" id="GO:0060429">
    <property type="term" value="P:epithelium development"/>
    <property type="evidence" value="ECO:0007669"/>
    <property type="project" value="UniProtKB-ARBA"/>
</dbReference>
<evidence type="ECO:0000256" key="3">
    <source>
        <dbReference type="ARBA" id="ARBA00022692"/>
    </source>
</evidence>
<dbReference type="GO" id="GO:0009653">
    <property type="term" value="P:anatomical structure morphogenesis"/>
    <property type="evidence" value="ECO:0007669"/>
    <property type="project" value="UniProtKB-ARBA"/>
</dbReference>
<evidence type="ECO:0000256" key="9">
    <source>
        <dbReference type="ARBA" id="ARBA00023136"/>
    </source>
</evidence>
<feature type="compositionally biased region" description="Pro residues" evidence="13">
    <location>
        <begin position="1931"/>
        <end position="1940"/>
    </location>
</feature>
<dbReference type="GO" id="GO:0007156">
    <property type="term" value="P:homophilic cell adhesion via plasma membrane adhesion molecules"/>
    <property type="evidence" value="ECO:0007669"/>
    <property type="project" value="InterPro"/>
</dbReference>
<evidence type="ECO:0000256" key="12">
    <source>
        <dbReference type="PROSITE-ProRule" id="PRU00043"/>
    </source>
</evidence>
<dbReference type="PROSITE" id="PS50268">
    <property type="entry name" value="CADHERIN_2"/>
    <property type="match status" value="14"/>
</dbReference>
<dbReference type="CDD" id="cd11304">
    <property type="entry name" value="Cadherin_repeat"/>
    <property type="match status" value="14"/>
</dbReference>
<dbReference type="InterPro" id="IPR020894">
    <property type="entry name" value="Cadherin_CS"/>
</dbReference>
<feature type="domain" description="Cadherin" evidence="15">
    <location>
        <begin position="452"/>
        <end position="565"/>
    </location>
</feature>
<reference evidence="16" key="1">
    <citation type="submission" date="2023-10" db="EMBL/GenBank/DDBJ databases">
        <title>Genome assemblies of two species of porcelain crab, Petrolisthes cinctipes and Petrolisthes manimaculis (Anomura: Porcellanidae).</title>
        <authorList>
            <person name="Angst P."/>
        </authorList>
    </citation>
    <scope>NUCLEOTIDE SEQUENCE</scope>
    <source>
        <strain evidence="16">PB745_01</strain>
        <tissue evidence="16">Gill</tissue>
    </source>
</reference>
<dbReference type="GO" id="GO:0005886">
    <property type="term" value="C:plasma membrane"/>
    <property type="evidence" value="ECO:0007669"/>
    <property type="project" value="UniProtKB-SubCell"/>
</dbReference>
<evidence type="ECO:0000313" key="16">
    <source>
        <dbReference type="EMBL" id="KAK3888918.1"/>
    </source>
</evidence>
<feature type="region of interest" description="Disordered" evidence="13">
    <location>
        <begin position="1772"/>
        <end position="1819"/>
    </location>
</feature>
<feature type="non-terminal residue" evidence="16">
    <location>
        <position position="1"/>
    </location>
</feature>
<evidence type="ECO:0000256" key="5">
    <source>
        <dbReference type="ARBA" id="ARBA00022737"/>
    </source>
</evidence>
<feature type="domain" description="Cadherin" evidence="15">
    <location>
        <begin position="904"/>
        <end position="1004"/>
    </location>
</feature>
<dbReference type="EMBL" id="JAWQEG010000517">
    <property type="protein sequence ID" value="KAK3888918.1"/>
    <property type="molecule type" value="Genomic_DNA"/>
</dbReference>
<dbReference type="PANTHER" id="PTHR24026:SF136">
    <property type="entry name" value="PROTOCADHERIN-23"/>
    <property type="match status" value="1"/>
</dbReference>
<feature type="domain" description="Cadherin" evidence="15">
    <location>
        <begin position="223"/>
        <end position="336"/>
    </location>
</feature>
<name>A0AAE1GG17_PETCI</name>
<evidence type="ECO:0000259" key="15">
    <source>
        <dbReference type="PROSITE" id="PS50268"/>
    </source>
</evidence>
<gene>
    <name evidence="16" type="ORF">Pcinc_007048</name>
</gene>
<dbReference type="FunFam" id="2.60.40.60:FF:000026">
    <property type="entry name" value="FAT atypical cadherin 1"/>
    <property type="match status" value="1"/>
</dbReference>
<accession>A0AAE1GG17</accession>
<feature type="domain" description="Cadherin" evidence="15">
    <location>
        <begin position="671"/>
        <end position="774"/>
    </location>
</feature>
<keyword evidence="7" id="KW-0130">Cell adhesion</keyword>
<comment type="subcellular location">
    <subcellularLocation>
        <location evidence="1">Cell membrane</location>
        <topology evidence="1">Single-pass type I membrane protein</topology>
    </subcellularLocation>
</comment>
<dbReference type="GO" id="GO:0005509">
    <property type="term" value="F:calcium ion binding"/>
    <property type="evidence" value="ECO:0007669"/>
    <property type="project" value="UniProtKB-UniRule"/>
</dbReference>
<sequence length="1959" mass="212033">VRGNLPPSFTADMNLHVVGEDTPVGAAVYTLKGADPEGGPVRFGLSGTDKLRVDAYTGVVTVVRPLDREVKETLRVVVTVEDEVTGADNNVVRVPISLIILDTNDNPPKFLQTPYETMVGEDVSVGSTVLPGVRLTDPDTVGQTIKVNCEPIHQGDDACDVFGVSASQATAREFSGSIVVKSTLNYATKNLYQFNLIATDGGQVSSVGVVVHVRDVQNTPPVFSGSLTAIVSEDDPIGTLVAKLHANDGDTGAPRSVRYQLVNNPLDFFTLDSVTGELETAKPLDREALQSPDGVVKLRVKAYEIAGGTAVGTADTETVQDVTITIRDVNDEPPTFNKREYRASVPENVPDGTPLPNLDMFVQDTDVGSNSVFSVRLVDSSGLFSVEPEVASGSSSISIRVKHGPLDYENPNQRKFLLQVIAEETLTNPRLSSTATVVVSVTDTNDNSPVFEQEAYTARVSETATPGTLVTTIAATDRDTGAFGSEGIKYALFGNGAEKFDVDTNSGVMTVAFCDTPGHRNCLDYEERPTYFLSFRATDDGGEGHTTVVPVRVTLKDSNDNPPKFSRQQYRAVIDEGAPDFDPPLYVMAEDPDTTSRVVYSLVGGDPTGLFTIDPNTGRITVANTTTGLDMSHLKTDYIILTVEASDGEGSHTANVRVSVRDANNNAPIFSKPQYSAAVQENAEEGSVVEQVSASDADTGVNAVVTYRIQRGGYDDFAIDNTTGAVTVARRLDYDRRQDYTVVIVATDGGLPQQTSTTALTLNVINNNDKSPYFTPTTQRTQVSEDIAAGTTFYTLAAQDPDVEGEGALVFGVQLPLSAVDPDGRPVDDTHAGKLQEMFVVDPQTGVVSVGKELDRSLATEVTITVTITDVSATPPQVGVGSLVITIVDVNDFPPTFSPPWTPERPYTHVKVSEGLAPGSLLTTITASDVDSNIAGYWLLEPSDHFELDNATGVVTVGGARLDYETEPELTFVVVARDTGIPTLSATTTVVVQLENVNDEEPVFSAPSYRAQVPEDAVGGTAVTTVTATDADKGNYGIVTYSLAGNHHELFTIDEGGVIKLRDNTSLDRESLASVDLRVVATDNAPDTHQRQSSAPLHIEVTDVNDHGPVFLEGSYSARVVENLPLSPPAPIVRVSATDGDAGDNALLLYTIVDGNDRGSFRLDPETGILYPARPLRSQITQYNLTIEARDLNGTGEFNDQTTVEITVLPQNQHKPKFVSPSLPNATVYVQENWSSAVQEVVKVKAEDRDSGANGDVRYHLRVGEDNVQDTTQFHLDPNTGLLSTKQILDREEQHKYELVLVAKDQGSPVSYETLRFLTVMVEDVNDNPPAFSFPPLASPQHTYRFTLVENSPKHSLVGQVQASDPDAGLHAKIYYYLASGNSHHTFYLDKLHGKLYTNAVLDREYRASYKLVVKASNSPNFPLDHNPIDDDVDDGETEVVFDPHDPTLATIVVTVEDENDTPPSFVHDTYYAGVSYEAGVGQFVRMVSAVDGDAGHNGSLSYSIRASNLFRPGGTKAIGSIVPSPFNVSEDGKLSTASLMSQYRRHRFVLHLQAKEDAPPHRIASCNVNVWVWERDDLVRVVLAQAPETVVRHQDSIAQTLSKVAEGTAVVDEIRYHVNPDNTVNRERTDMLVHVVGDSEEVLEVGTVLKRLDQGYTTLTNTSHTARIKNVFPAAVKEVEEEVDARLAGLIALLIVLFIGLITFIVVCCCLRYWVMTPSGRSTEHLIKRNIDEDLGLNTTENPLWVDQKLKMYEEQELTMQVMSEFDASQVGVAPPHHPHPGLAPTSVPPPGVTVDAEWSPEHTRRRPSIDVSQLDGQSNTYATIQKSHGGTLRSLQLRSLQQQGSGVGTLNLGEEPGESNDYATLDHQHPHHPPRRPASAQGPKVPGIETPRSPLTQTGDYQELRTSFTGSTFQPPHTHPGDIATRPLPSQPTTPAPAPRTLAYTSQGEPVLVAELI</sequence>
<keyword evidence="2" id="KW-1003">Cell membrane</keyword>
<evidence type="ECO:0000256" key="8">
    <source>
        <dbReference type="ARBA" id="ARBA00022989"/>
    </source>
</evidence>
<evidence type="ECO:0000256" key="2">
    <source>
        <dbReference type="ARBA" id="ARBA00022475"/>
    </source>
</evidence>
<feature type="domain" description="Cadherin" evidence="15">
    <location>
        <begin position="1467"/>
        <end position="1590"/>
    </location>
</feature>
<proteinExistence type="predicted"/>
<feature type="domain" description="Cadherin" evidence="15">
    <location>
        <begin position="1222"/>
        <end position="1332"/>
    </location>
</feature>
<evidence type="ECO:0000256" key="11">
    <source>
        <dbReference type="ARBA" id="ARBA00059331"/>
    </source>
</evidence>